<dbReference type="Gene3D" id="2.60.120.10">
    <property type="entry name" value="Jelly Rolls"/>
    <property type="match status" value="3"/>
</dbReference>
<dbReference type="GO" id="GO:0016020">
    <property type="term" value="C:membrane"/>
    <property type="evidence" value="ECO:0007669"/>
    <property type="project" value="UniProtKB-SubCell"/>
</dbReference>
<dbReference type="PANTHER" id="PTHR45638">
    <property type="entry name" value="CYCLIC NUCLEOTIDE-GATED CATION CHANNEL SUBUNIT A"/>
    <property type="match status" value="1"/>
</dbReference>
<organism evidence="11 12">
    <name type="scientific">Saprolegnia parasitica (strain CBS 223.65)</name>
    <dbReference type="NCBI Taxonomy" id="695850"/>
    <lineage>
        <taxon>Eukaryota</taxon>
        <taxon>Sar</taxon>
        <taxon>Stramenopiles</taxon>
        <taxon>Oomycota</taxon>
        <taxon>Saprolegniomycetes</taxon>
        <taxon>Saprolegniales</taxon>
        <taxon>Saprolegniaceae</taxon>
        <taxon>Saprolegnia</taxon>
    </lineage>
</organism>
<feature type="transmembrane region" description="Helical" evidence="9">
    <location>
        <begin position="323"/>
        <end position="340"/>
    </location>
</feature>
<name>A0A067CSG6_SAPPC</name>
<evidence type="ECO:0000313" key="12">
    <source>
        <dbReference type="Proteomes" id="UP000030745"/>
    </source>
</evidence>
<feature type="transmembrane region" description="Helical" evidence="9">
    <location>
        <begin position="1026"/>
        <end position="1045"/>
    </location>
</feature>
<feature type="transmembrane region" description="Helical" evidence="9">
    <location>
        <begin position="1341"/>
        <end position="1361"/>
    </location>
</feature>
<dbReference type="InterPro" id="IPR018490">
    <property type="entry name" value="cNMP-bd_dom_sf"/>
</dbReference>
<keyword evidence="6 9" id="KW-0472">Membrane</keyword>
<keyword evidence="3 9" id="KW-0812">Transmembrane</keyword>
<dbReference type="OMA" id="HADRNEM"/>
<accession>A0A067CSG6</accession>
<evidence type="ECO:0000256" key="5">
    <source>
        <dbReference type="ARBA" id="ARBA00023065"/>
    </source>
</evidence>
<feature type="transmembrane region" description="Helical" evidence="9">
    <location>
        <begin position="474"/>
        <end position="500"/>
    </location>
</feature>
<feature type="transmembrane region" description="Helical" evidence="9">
    <location>
        <begin position="932"/>
        <end position="956"/>
    </location>
</feature>
<feature type="transmembrane region" description="Helical" evidence="9">
    <location>
        <begin position="1522"/>
        <end position="1541"/>
    </location>
</feature>
<dbReference type="InterPro" id="IPR005821">
    <property type="entry name" value="Ion_trans_dom"/>
</dbReference>
<evidence type="ECO:0000256" key="7">
    <source>
        <dbReference type="ARBA" id="ARBA00023286"/>
    </source>
</evidence>
<gene>
    <name evidence="11" type="ORF">SPRG_20060</name>
</gene>
<feature type="transmembrane region" description="Helical" evidence="9">
    <location>
        <begin position="1444"/>
        <end position="1475"/>
    </location>
</feature>
<dbReference type="RefSeq" id="XP_012200010.1">
    <property type="nucleotide sequence ID" value="XM_012344620.1"/>
</dbReference>
<dbReference type="InterPro" id="IPR014710">
    <property type="entry name" value="RmlC-like_jellyroll"/>
</dbReference>
<feature type="transmembrane region" description="Helical" evidence="9">
    <location>
        <begin position="390"/>
        <end position="411"/>
    </location>
</feature>
<feature type="transmembrane region" description="Helical" evidence="9">
    <location>
        <begin position="1311"/>
        <end position="1329"/>
    </location>
</feature>
<comment type="subcellular location">
    <subcellularLocation>
        <location evidence="1">Membrane</location>
        <topology evidence="1">Multi-pass membrane protein</topology>
    </subcellularLocation>
</comment>
<dbReference type="PANTHER" id="PTHR45638:SF11">
    <property type="entry name" value="CYCLIC NUCLEOTIDE-GATED CATION CHANNEL SUBUNIT A"/>
    <property type="match status" value="1"/>
</dbReference>
<feature type="transmembrane region" description="Helical" evidence="9">
    <location>
        <begin position="1553"/>
        <end position="1573"/>
    </location>
</feature>
<feature type="transmembrane region" description="Helical" evidence="9">
    <location>
        <begin position="244"/>
        <end position="260"/>
    </location>
</feature>
<dbReference type="SUPFAM" id="SSF51206">
    <property type="entry name" value="cAMP-binding domain-like"/>
    <property type="match status" value="4"/>
</dbReference>
<feature type="domain" description="Cyclic nucleotide-binding" evidence="10">
    <location>
        <begin position="80"/>
        <end position="180"/>
    </location>
</feature>
<feature type="transmembrane region" description="Helical" evidence="9">
    <location>
        <begin position="280"/>
        <end position="302"/>
    </location>
</feature>
<dbReference type="PROSITE" id="PS50042">
    <property type="entry name" value="CNMP_BINDING_3"/>
    <property type="match status" value="2"/>
</dbReference>
<feature type="domain" description="Cyclic nucleotide-binding" evidence="10">
    <location>
        <begin position="1153"/>
        <end position="1250"/>
    </location>
</feature>
<dbReference type="SMART" id="SM00100">
    <property type="entry name" value="cNMP"/>
    <property type="match status" value="3"/>
</dbReference>
<feature type="compositionally biased region" description="Acidic residues" evidence="8">
    <location>
        <begin position="719"/>
        <end position="731"/>
    </location>
</feature>
<dbReference type="InterPro" id="IPR000595">
    <property type="entry name" value="cNMP-bd_dom"/>
</dbReference>
<dbReference type="GeneID" id="24141296"/>
<keyword evidence="7" id="KW-1071">Ligand-gated ion channel</keyword>
<keyword evidence="12" id="KW-1185">Reference proteome</keyword>
<dbReference type="CDD" id="cd00038">
    <property type="entry name" value="CAP_ED"/>
    <property type="match status" value="2"/>
</dbReference>
<proteinExistence type="predicted"/>
<feature type="transmembrane region" description="Helical" evidence="9">
    <location>
        <begin position="1052"/>
        <end position="1073"/>
    </location>
</feature>
<evidence type="ECO:0000313" key="11">
    <source>
        <dbReference type="EMBL" id="KDO29481.1"/>
    </source>
</evidence>
<sequence length="1817" mass="206182">MEHADRNEMALQEMLDDVCGYLEWRGASIELQDRALVAAKAAFVPELNATGAELETTLPYALRSRLQIEREEAILHGVPRFQHLSKSLRQAISEQVVYVNKAPGDIVLSANRPLDGLYFLRVGAAEFRSAENAVLRTLRVGEFFGDQSLFQKYERVPFTVVCTAASEFVFLSAQKFREVVATEHAVQGLDDDDDDVWTKEDGDYGFARVLMQHESSSSSTRAGRRRRCRLNASDYLPNSMFRRVWTLVSLTGLLYNVYAVPRDCAFFQSHNRFENLDPEAMANLLIFWCFDVFFAMDFYLHCTRFAVEHDGTIVTERRKVRNLFLRSGWFWIDVVSILPLDALGLVSGMRDLPFYRLNKILRFLHLIEYFQVAEAMLLSRFHIHVFARRILRILSILVLSGYIVGCFWYYIAQVTSEAYDGATWVAMDQGNDDYYFQSYVHNRLYIIRSMYFGYIGGSTLGFGDIVPVNPYETLVATIMLLYGAIIKPALVGSVASLLLTRNKVKLSQQKTLIGFKWLVTAHKLPKVLKERILMYFEFMWDHEYYEKESAILGVLAPLRWEIMRSMCRNAHPKAWFFGHINDDCMRQIYALLEPQLYMPHATVSLPQGTLGILNTGTLFRASSTERHEIFEEGSLRLRTFGIECFVQYGMPDASLEQTHAFTYETDDLFCEVLLLHAPAVEAILAPAGQWAPLLHDMLLHLQGDDAEAIALSIQTAAPTEEDSTNEDDEVDPAPATYYKPSHVVPRGSPKRNSPTRRKRAALKLMIKSSAAKEKDLLRSSRFHPKSRVRKVLSVLVVLALLYNAFLVPFRLAFFSSLQPPSYLYGFIIDYVLDVLFVADVIAKYNFKLMSLRLEGSTRRLHLTVFAALKWDILCALPMELCFLGLLVSRPDLVVAILTICRLPKVFRLRYFVVRIRELANTAVRARPQLNDLVVACRYFLFILFFSHLLACAWHYLAFADKGILPWSEDCNHLDNTHVNDDVNPGNVTLRARCLFDGTWIEFQMKGGYLPPDGGTIWERYSRCFNFGIQMLLVVSSGIIVPVNMVETFSCIIAIFAGIFFSAGKIGVIGEIALKVDSLSASIRQSTDALSKYMEFHQTPREIKDRALGFMEYLYRKRNKILFQEEEIVTMLPQQLQDDILAHCKRDRLSQSPLFASVPDDARTAVAAAMRHKYYAPSDVLVTAGKHTAAMFFVKPGSCQYLDPAISSRESKRLGAFGARSLLFDEPQEHSICACTFTEVYVLRQAGLETLTASFPYLRGLLERAIENEVEVNAADATDALSMHVPDDDPDEPTLPTAPRSWRVPDSHFRRFWDALLFWTTLYVLVMLPLRASYLVETRFTGLYELTAWYLGDVLAIVLYALDTYLSFDQFVYMDHSKMIFNRARIRENYRPYLALDFVTLGPYYLLALVLGVPSLKFLMMPLLLRAKRFPRYLRRFSRNFQYYFCRLSGSVIHILHCILYYVVMVHWWACIWMFLHRYVEVHSPLTWAVRDPYMGGGALSKWNATSQTHDICRSMVACYARAYYFVISFVGTIGLGDVFTGGHLEYFFEDIEALFGSFFFAALTSCFATYFQFADTYGKGATQAKLSGLSSYFRAAHTTKPTARAIVANTKLWCARSGSLVERSVATFLPIPLRIELATHVQRALLETSPFLKASDVYVRQKLVLALHFQVVCAGNTLYAVGDPIDEVAFVHSGELTLVEPVVRGTVGCHVGVGVPGACLHTVVAVSHLELYVLDAHGKADVLEAIASTHRESFLQSLDAASLHQTLAHAPPHGLSRQHALNDDGFDDDDDDDDDATAAENADEPPAWLALPQSFFK</sequence>
<evidence type="ECO:0000256" key="1">
    <source>
        <dbReference type="ARBA" id="ARBA00004141"/>
    </source>
</evidence>
<dbReference type="KEGG" id="spar:SPRG_20060"/>
<reference evidence="11 12" key="1">
    <citation type="journal article" date="2013" name="PLoS Genet.">
        <title>Distinctive expansion of potential virulence genes in the genome of the oomycete fish pathogen Saprolegnia parasitica.</title>
        <authorList>
            <person name="Jiang R.H."/>
            <person name="de Bruijn I."/>
            <person name="Haas B.J."/>
            <person name="Belmonte R."/>
            <person name="Lobach L."/>
            <person name="Christie J."/>
            <person name="van den Ackerveken G."/>
            <person name="Bottin A."/>
            <person name="Bulone V."/>
            <person name="Diaz-Moreno S.M."/>
            <person name="Dumas B."/>
            <person name="Fan L."/>
            <person name="Gaulin E."/>
            <person name="Govers F."/>
            <person name="Grenville-Briggs L.J."/>
            <person name="Horner N.R."/>
            <person name="Levin J.Z."/>
            <person name="Mammella M."/>
            <person name="Meijer H.J."/>
            <person name="Morris P."/>
            <person name="Nusbaum C."/>
            <person name="Oome S."/>
            <person name="Phillips A.J."/>
            <person name="van Rooyen D."/>
            <person name="Rzeszutek E."/>
            <person name="Saraiva M."/>
            <person name="Secombes C.J."/>
            <person name="Seidl M.F."/>
            <person name="Snel B."/>
            <person name="Stassen J.H."/>
            <person name="Sykes S."/>
            <person name="Tripathy S."/>
            <person name="van den Berg H."/>
            <person name="Vega-Arreguin J.C."/>
            <person name="Wawra S."/>
            <person name="Young S.K."/>
            <person name="Zeng Q."/>
            <person name="Dieguez-Uribeondo J."/>
            <person name="Russ C."/>
            <person name="Tyler B.M."/>
            <person name="van West P."/>
        </authorList>
    </citation>
    <scope>NUCLEOTIDE SEQUENCE [LARGE SCALE GENOMIC DNA]</scope>
    <source>
        <strain evidence="11 12">CBS 223.65</strain>
    </source>
</reference>
<feature type="transmembrane region" description="Helical" evidence="9">
    <location>
        <begin position="821"/>
        <end position="842"/>
    </location>
</feature>
<dbReference type="OrthoDB" id="415460at2759"/>
<dbReference type="EMBL" id="KK583206">
    <property type="protein sequence ID" value="KDO29481.1"/>
    <property type="molecule type" value="Genomic_DNA"/>
</dbReference>
<protein>
    <recommendedName>
        <fullName evidence="10">Cyclic nucleotide-binding domain-containing protein</fullName>
    </recommendedName>
</protein>
<dbReference type="Pfam" id="PF00027">
    <property type="entry name" value="cNMP_binding"/>
    <property type="match status" value="1"/>
</dbReference>
<dbReference type="SUPFAM" id="SSF81324">
    <property type="entry name" value="Voltage-gated potassium channels"/>
    <property type="match status" value="3"/>
</dbReference>
<dbReference type="InterPro" id="IPR050866">
    <property type="entry name" value="CNG_cation_channel"/>
</dbReference>
<evidence type="ECO:0000256" key="2">
    <source>
        <dbReference type="ARBA" id="ARBA00022448"/>
    </source>
</evidence>
<dbReference type="Gene3D" id="1.10.287.630">
    <property type="entry name" value="Helix hairpin bin"/>
    <property type="match status" value="2"/>
</dbReference>
<feature type="region of interest" description="Disordered" evidence="8">
    <location>
        <begin position="1772"/>
        <end position="1817"/>
    </location>
</feature>
<keyword evidence="7" id="KW-0407">Ion channel</keyword>
<dbReference type="GO" id="GO:0044877">
    <property type="term" value="F:protein-containing complex binding"/>
    <property type="evidence" value="ECO:0007669"/>
    <property type="project" value="TreeGrafter"/>
</dbReference>
<feature type="transmembrane region" description="Helical" evidence="9">
    <location>
        <begin position="791"/>
        <end position="809"/>
    </location>
</feature>
<feature type="compositionally biased region" description="Acidic residues" evidence="8">
    <location>
        <begin position="1784"/>
        <end position="1803"/>
    </location>
</feature>
<dbReference type="Proteomes" id="UP000030745">
    <property type="component" value="Unassembled WGS sequence"/>
</dbReference>
<evidence type="ECO:0000256" key="8">
    <source>
        <dbReference type="SAM" id="MobiDB-lite"/>
    </source>
</evidence>
<dbReference type="VEuPathDB" id="FungiDB:SPRG_20060"/>
<dbReference type="Pfam" id="PF00520">
    <property type="entry name" value="Ion_trans"/>
    <property type="match status" value="2"/>
</dbReference>
<evidence type="ECO:0000259" key="10">
    <source>
        <dbReference type="PROSITE" id="PS50042"/>
    </source>
</evidence>
<dbReference type="Gene3D" id="1.10.287.70">
    <property type="match status" value="3"/>
</dbReference>
<dbReference type="GO" id="GO:0005221">
    <property type="term" value="F:intracellularly cyclic nucleotide-activated monoatomic cation channel activity"/>
    <property type="evidence" value="ECO:0007669"/>
    <property type="project" value="InterPro"/>
</dbReference>
<feature type="region of interest" description="Disordered" evidence="8">
    <location>
        <begin position="716"/>
        <end position="758"/>
    </location>
</feature>
<evidence type="ECO:0000256" key="4">
    <source>
        <dbReference type="ARBA" id="ARBA00022989"/>
    </source>
</evidence>
<keyword evidence="2" id="KW-0813">Transport</keyword>
<keyword evidence="4 9" id="KW-1133">Transmembrane helix</keyword>
<keyword evidence="5" id="KW-0406">Ion transport</keyword>
<evidence type="ECO:0000256" key="9">
    <source>
        <dbReference type="SAM" id="Phobius"/>
    </source>
</evidence>
<evidence type="ECO:0000256" key="6">
    <source>
        <dbReference type="ARBA" id="ARBA00023136"/>
    </source>
</evidence>
<evidence type="ECO:0000256" key="3">
    <source>
        <dbReference type="ARBA" id="ARBA00022692"/>
    </source>
</evidence>
<feature type="transmembrane region" description="Helical" evidence="9">
    <location>
        <begin position="1403"/>
        <end position="1424"/>
    </location>
</feature>